<name>A0A182VSN5_9DIPT</name>
<keyword evidence="3" id="KW-1185">Reference proteome</keyword>
<dbReference type="Gene3D" id="3.40.50.1010">
    <property type="entry name" value="5'-nuclease"/>
    <property type="match status" value="1"/>
</dbReference>
<dbReference type="InterPro" id="IPR029060">
    <property type="entry name" value="PIN-like_dom_sf"/>
</dbReference>
<accession>A0A182VSN5</accession>
<evidence type="ECO:0000259" key="1">
    <source>
        <dbReference type="SMART" id="SM00670"/>
    </source>
</evidence>
<reference evidence="3" key="1">
    <citation type="submission" date="2013-03" db="EMBL/GenBank/DDBJ databases">
        <title>The Genome Sequence of Anopheles minimus MINIMUS1.</title>
        <authorList>
            <consortium name="The Broad Institute Genomics Platform"/>
            <person name="Neafsey D.E."/>
            <person name="Walton C."/>
            <person name="Walker B."/>
            <person name="Young S.K."/>
            <person name="Zeng Q."/>
            <person name="Gargeya S."/>
            <person name="Fitzgerald M."/>
            <person name="Haas B."/>
            <person name="Abouelleil A."/>
            <person name="Allen A.W."/>
            <person name="Alvarado L."/>
            <person name="Arachchi H.M."/>
            <person name="Berlin A.M."/>
            <person name="Chapman S.B."/>
            <person name="Gainer-Dewar J."/>
            <person name="Goldberg J."/>
            <person name="Griggs A."/>
            <person name="Gujja S."/>
            <person name="Hansen M."/>
            <person name="Howarth C."/>
            <person name="Imamovic A."/>
            <person name="Ireland A."/>
            <person name="Larimer J."/>
            <person name="McCowan C."/>
            <person name="Murphy C."/>
            <person name="Pearson M."/>
            <person name="Poon T.W."/>
            <person name="Priest M."/>
            <person name="Roberts A."/>
            <person name="Saif S."/>
            <person name="Shea T."/>
            <person name="Sisk P."/>
            <person name="Sykes S."/>
            <person name="Wortman J."/>
            <person name="Nusbaum C."/>
            <person name="Birren B."/>
        </authorList>
    </citation>
    <scope>NUCLEOTIDE SEQUENCE [LARGE SCALE GENOMIC DNA]</scope>
    <source>
        <strain evidence="3">MINIMUS1</strain>
    </source>
</reference>
<evidence type="ECO:0000313" key="3">
    <source>
        <dbReference type="Proteomes" id="UP000075920"/>
    </source>
</evidence>
<dbReference type="VEuPathDB" id="VectorBase:AMIN001075"/>
<dbReference type="STRING" id="112268.A0A182VSN5"/>
<dbReference type="SUPFAM" id="SSF88723">
    <property type="entry name" value="PIN domain-like"/>
    <property type="match status" value="1"/>
</dbReference>
<dbReference type="InterPro" id="IPR002716">
    <property type="entry name" value="PIN_dom"/>
</dbReference>
<proteinExistence type="predicted"/>
<dbReference type="AlphaFoldDB" id="A0A182VSN5"/>
<protein>
    <submittedName>
        <fullName evidence="2">PINc domain-containing protein</fullName>
    </submittedName>
</protein>
<dbReference type="Pfam" id="PF13638">
    <property type="entry name" value="PIN_4"/>
    <property type="match status" value="1"/>
</dbReference>
<organism evidence="2 3">
    <name type="scientific">Anopheles minimus</name>
    <dbReference type="NCBI Taxonomy" id="112268"/>
    <lineage>
        <taxon>Eukaryota</taxon>
        <taxon>Metazoa</taxon>
        <taxon>Ecdysozoa</taxon>
        <taxon>Arthropoda</taxon>
        <taxon>Hexapoda</taxon>
        <taxon>Insecta</taxon>
        <taxon>Pterygota</taxon>
        <taxon>Neoptera</taxon>
        <taxon>Endopterygota</taxon>
        <taxon>Diptera</taxon>
        <taxon>Nematocera</taxon>
        <taxon>Culicoidea</taxon>
        <taxon>Culicidae</taxon>
        <taxon>Anophelinae</taxon>
        <taxon>Anopheles</taxon>
    </lineage>
</organism>
<dbReference type="SMART" id="SM00670">
    <property type="entry name" value="PINc"/>
    <property type="match status" value="1"/>
</dbReference>
<feature type="domain" description="PIN" evidence="1">
    <location>
        <begin position="26"/>
        <end position="215"/>
    </location>
</feature>
<reference evidence="2" key="2">
    <citation type="submission" date="2020-05" db="UniProtKB">
        <authorList>
            <consortium name="EnsemblMetazoa"/>
        </authorList>
    </citation>
    <scope>IDENTIFICATION</scope>
    <source>
        <strain evidence="2">MINIMUS1</strain>
    </source>
</reference>
<evidence type="ECO:0000313" key="2">
    <source>
        <dbReference type="EnsemblMetazoa" id="AMIN001075-PA"/>
    </source>
</evidence>
<dbReference type="Proteomes" id="UP000075920">
    <property type="component" value="Unassembled WGS sequence"/>
</dbReference>
<sequence>MAGVCKRDEDILSQSTIAVTIEVRPRVLVPDTNCFVDYLLAIEMIAKAHPLYQLMIPLIVINELEGLSKGIRHQTPKQQTLASTAVHELLVPASKAIALPTAPASATDTCSLPISNSVSIAYLQHAAKVAESSKKALHFIKSRNPAVKCVTTKGSILKTPTFTAEDDDGDLKSNDDRILETALNLCRINDKDKHIGNRSLTIDVVLLTTDRNLRVKAISNDLPVRELPDFVKWAGLSA</sequence>
<dbReference type="EnsemblMetazoa" id="AMIN001075-RA">
    <property type="protein sequence ID" value="AMIN001075-PA"/>
    <property type="gene ID" value="AMIN001075"/>
</dbReference>